<keyword evidence="3" id="KW-1185">Reference proteome</keyword>
<reference evidence="2" key="1">
    <citation type="submission" date="2023-03" db="EMBL/GenBank/DDBJ databases">
        <title>Massive genome expansion in bonnet fungi (Mycena s.s.) driven by repeated elements and novel gene families across ecological guilds.</title>
        <authorList>
            <consortium name="Lawrence Berkeley National Laboratory"/>
            <person name="Harder C.B."/>
            <person name="Miyauchi S."/>
            <person name="Viragh M."/>
            <person name="Kuo A."/>
            <person name="Thoen E."/>
            <person name="Andreopoulos B."/>
            <person name="Lu D."/>
            <person name="Skrede I."/>
            <person name="Drula E."/>
            <person name="Henrissat B."/>
            <person name="Morin E."/>
            <person name="Kohler A."/>
            <person name="Barry K."/>
            <person name="LaButti K."/>
            <person name="Morin E."/>
            <person name="Salamov A."/>
            <person name="Lipzen A."/>
            <person name="Mereny Z."/>
            <person name="Hegedus B."/>
            <person name="Baldrian P."/>
            <person name="Stursova M."/>
            <person name="Weitz H."/>
            <person name="Taylor A."/>
            <person name="Grigoriev I.V."/>
            <person name="Nagy L.G."/>
            <person name="Martin F."/>
            <person name="Kauserud H."/>
        </authorList>
    </citation>
    <scope>NUCLEOTIDE SEQUENCE</scope>
    <source>
        <strain evidence="2">9144</strain>
    </source>
</reference>
<evidence type="ECO:0000313" key="3">
    <source>
        <dbReference type="Proteomes" id="UP001219525"/>
    </source>
</evidence>
<gene>
    <name evidence="2" type="ORF">GGX14DRAFT_393481</name>
</gene>
<dbReference type="Proteomes" id="UP001219525">
    <property type="component" value="Unassembled WGS sequence"/>
</dbReference>
<dbReference type="AlphaFoldDB" id="A0AAD6YGM1"/>
<evidence type="ECO:0000313" key="2">
    <source>
        <dbReference type="EMBL" id="KAJ7212580.1"/>
    </source>
</evidence>
<feature type="region of interest" description="Disordered" evidence="1">
    <location>
        <begin position="138"/>
        <end position="158"/>
    </location>
</feature>
<organism evidence="2 3">
    <name type="scientific">Mycena pura</name>
    <dbReference type="NCBI Taxonomy" id="153505"/>
    <lineage>
        <taxon>Eukaryota</taxon>
        <taxon>Fungi</taxon>
        <taxon>Dikarya</taxon>
        <taxon>Basidiomycota</taxon>
        <taxon>Agaricomycotina</taxon>
        <taxon>Agaricomycetes</taxon>
        <taxon>Agaricomycetidae</taxon>
        <taxon>Agaricales</taxon>
        <taxon>Marasmiineae</taxon>
        <taxon>Mycenaceae</taxon>
        <taxon>Mycena</taxon>
    </lineage>
</organism>
<protein>
    <submittedName>
        <fullName evidence="2">Uncharacterized protein</fullName>
    </submittedName>
</protein>
<name>A0AAD6YGM1_9AGAR</name>
<proteinExistence type="predicted"/>
<comment type="caution">
    <text evidence="2">The sequence shown here is derived from an EMBL/GenBank/DDBJ whole genome shotgun (WGS) entry which is preliminary data.</text>
</comment>
<dbReference type="EMBL" id="JARJCW010000023">
    <property type="protein sequence ID" value="KAJ7212580.1"/>
    <property type="molecule type" value="Genomic_DNA"/>
</dbReference>
<accession>A0AAD6YGM1</accession>
<evidence type="ECO:0000256" key="1">
    <source>
        <dbReference type="SAM" id="MobiDB-lite"/>
    </source>
</evidence>
<sequence>MCELNYRAHEGIPQHTHAAHSSPAHIMAHQICRAALATSGHTRAQLIDITPSELYPLVQSRERNQTEDAHCGVRSYIPGSAQARQQQANTASESATPIAVQANKKNLLYQHKSRYLLSAFKPGPSDSTAAVSKPKGNAANAAAAGEVRGTTVGSTSEWDRDRPLGEDDFVFVIERQHILLARDSAGCMFQRTHSGSTALSISRFARLPAGSVLFRVPDKVTLKAVCKELQTIVYFTIPDFLTTFARFEYKIWPKLGV</sequence>